<proteinExistence type="predicted"/>
<evidence type="ECO:0000313" key="1">
    <source>
        <dbReference type="EMBL" id="KAF9626562.1"/>
    </source>
</evidence>
<dbReference type="EMBL" id="JADFTS010000001">
    <property type="protein sequence ID" value="KAF9626562.1"/>
    <property type="molecule type" value="Genomic_DNA"/>
</dbReference>
<organism evidence="1 2">
    <name type="scientific">Coptis chinensis</name>
    <dbReference type="NCBI Taxonomy" id="261450"/>
    <lineage>
        <taxon>Eukaryota</taxon>
        <taxon>Viridiplantae</taxon>
        <taxon>Streptophyta</taxon>
        <taxon>Embryophyta</taxon>
        <taxon>Tracheophyta</taxon>
        <taxon>Spermatophyta</taxon>
        <taxon>Magnoliopsida</taxon>
        <taxon>Ranunculales</taxon>
        <taxon>Ranunculaceae</taxon>
        <taxon>Coptidoideae</taxon>
        <taxon>Coptis</taxon>
    </lineage>
</organism>
<keyword evidence="2" id="KW-1185">Reference proteome</keyword>
<dbReference type="SUPFAM" id="SSF161084">
    <property type="entry name" value="MAPEG domain-like"/>
    <property type="match status" value="1"/>
</dbReference>
<reference evidence="1 2" key="1">
    <citation type="submission" date="2020-10" db="EMBL/GenBank/DDBJ databases">
        <title>The Coptis chinensis genome and diversification of protoberbering-type alkaloids.</title>
        <authorList>
            <person name="Wang B."/>
            <person name="Shu S."/>
            <person name="Song C."/>
            <person name="Liu Y."/>
        </authorList>
    </citation>
    <scope>NUCLEOTIDE SEQUENCE [LARGE SCALE GENOMIC DNA]</scope>
    <source>
        <strain evidence="1">HL-2020</strain>
        <tissue evidence="1">Leaf</tissue>
    </source>
</reference>
<dbReference type="InterPro" id="IPR023352">
    <property type="entry name" value="MAPEG-like_dom_sf"/>
</dbReference>
<gene>
    <name evidence="1" type="ORF">IFM89_035447</name>
</gene>
<comment type="caution">
    <text evidence="1">The sequence shown here is derived from an EMBL/GenBank/DDBJ whole genome shotgun (WGS) entry which is preliminary data.</text>
</comment>
<protein>
    <submittedName>
        <fullName evidence="1">Uncharacterized protein</fullName>
    </submittedName>
</protein>
<evidence type="ECO:0000313" key="2">
    <source>
        <dbReference type="Proteomes" id="UP000631114"/>
    </source>
</evidence>
<name>A0A835J1I5_9MAGN</name>
<dbReference type="OrthoDB" id="410651at2759"/>
<dbReference type="AlphaFoldDB" id="A0A835J1I5"/>
<feature type="non-terminal residue" evidence="1">
    <location>
        <position position="1"/>
    </location>
</feature>
<accession>A0A835J1I5</accession>
<sequence length="35" mass="4081">FYKVPYPTLYASECDNKDAELFNCVQKGHQNSKEI</sequence>
<dbReference type="Proteomes" id="UP000631114">
    <property type="component" value="Unassembled WGS sequence"/>
</dbReference>